<dbReference type="EC" id="6.3.4.15" evidence="3"/>
<comment type="caution">
    <text evidence="3">The sequence shown here is derived from an EMBL/GenBank/DDBJ whole genome shotgun (WGS) entry which is preliminary data.</text>
</comment>
<dbReference type="NCBIfam" id="TIGR00121">
    <property type="entry name" value="birA_ligase"/>
    <property type="match status" value="1"/>
</dbReference>
<protein>
    <submittedName>
        <fullName evidence="3">Biotin--[acetyl-CoA-carboxylase] ligase</fullName>
        <ecNumber evidence="3">6.3.4.15</ecNumber>
    </submittedName>
</protein>
<keyword evidence="4" id="KW-1185">Reference proteome</keyword>
<name>A0A8J7Z3H9_9CYAN</name>
<dbReference type="Proteomes" id="UP000646053">
    <property type="component" value="Unassembled WGS sequence"/>
</dbReference>
<dbReference type="AlphaFoldDB" id="A0A8J7Z3H9"/>
<organism evidence="3 4">
    <name type="scientific">Myxacorys almedinensis A</name>
    <dbReference type="NCBI Taxonomy" id="2690445"/>
    <lineage>
        <taxon>Bacteria</taxon>
        <taxon>Bacillati</taxon>
        <taxon>Cyanobacteriota</taxon>
        <taxon>Cyanophyceae</taxon>
        <taxon>Leptolyngbyales</taxon>
        <taxon>Leptolyngbyaceae</taxon>
        <taxon>Myxacorys</taxon>
        <taxon>Myxacorys almedinensis</taxon>
    </lineage>
</organism>
<keyword evidence="1 3" id="KW-0436">Ligase</keyword>
<evidence type="ECO:0000313" key="3">
    <source>
        <dbReference type="EMBL" id="NDJ18625.1"/>
    </source>
</evidence>
<dbReference type="Pfam" id="PF03099">
    <property type="entry name" value="BPL_LplA_LipB"/>
    <property type="match status" value="1"/>
</dbReference>
<dbReference type="PANTHER" id="PTHR12835">
    <property type="entry name" value="BIOTIN PROTEIN LIGASE"/>
    <property type="match status" value="1"/>
</dbReference>
<evidence type="ECO:0000256" key="1">
    <source>
        <dbReference type="ARBA" id="ARBA00022598"/>
    </source>
</evidence>
<dbReference type="Gene3D" id="3.30.930.10">
    <property type="entry name" value="Bira Bifunctional Protein, Domain 2"/>
    <property type="match status" value="1"/>
</dbReference>
<reference evidence="3" key="1">
    <citation type="submission" date="2019-12" db="EMBL/GenBank/DDBJ databases">
        <title>High-Quality draft genome sequences of three cyanobacteria isolated from the limestone walls of the Old Cathedral of Coimbra.</title>
        <authorList>
            <person name="Tiago I."/>
            <person name="Soares F."/>
            <person name="Portugal A."/>
        </authorList>
    </citation>
    <scope>NUCLEOTIDE SEQUENCE</scope>
    <source>
        <strain evidence="3">A</strain>
    </source>
</reference>
<dbReference type="InterPro" id="IPR045864">
    <property type="entry name" value="aa-tRNA-synth_II/BPL/LPL"/>
</dbReference>
<proteinExistence type="predicted"/>
<sequence length="298" mass="32471">MTVFLDRQRLEAALRVACECSTLPISADRLPAHPARKTAPKLYLFDAIASTNRTLWELIDQHSLPEGSLVLARQQHNGKGQWGRQWLSPPGGLYLSTVLYPNLPLEFSAHLTLCTAWGIAKALREIPGCLSGTTNKIAVGLKWLNDLVLNGRKLGGILTETRIQRDLTELSSAPRITKAVVGVGINWRNPVPEPGINLQSVLQEQPVPLIESLEMLAAIVTIGVLSGYQHWQQVGIGSLLPEYEALLINMGQSVKIADRLGTITGVSATGALRVQFPPQPNQVDEIFIKPGAISLEYG</sequence>
<dbReference type="CDD" id="cd16442">
    <property type="entry name" value="BPL"/>
    <property type="match status" value="1"/>
</dbReference>
<accession>A0A8J7Z3H9</accession>
<dbReference type="InterPro" id="IPR004408">
    <property type="entry name" value="Biotin_CoA_COase_ligase"/>
</dbReference>
<dbReference type="GO" id="GO:0005737">
    <property type="term" value="C:cytoplasm"/>
    <property type="evidence" value="ECO:0007669"/>
    <property type="project" value="TreeGrafter"/>
</dbReference>
<dbReference type="SUPFAM" id="SSF55681">
    <property type="entry name" value="Class II aaRS and biotin synthetases"/>
    <property type="match status" value="1"/>
</dbReference>
<evidence type="ECO:0000259" key="2">
    <source>
        <dbReference type="Pfam" id="PF03099"/>
    </source>
</evidence>
<dbReference type="PANTHER" id="PTHR12835:SF5">
    <property type="entry name" value="BIOTIN--PROTEIN LIGASE"/>
    <property type="match status" value="1"/>
</dbReference>
<gene>
    <name evidence="3" type="ORF">GS601_15245</name>
</gene>
<dbReference type="GO" id="GO:0004077">
    <property type="term" value="F:biotin--[biotin carboxyl-carrier protein] ligase activity"/>
    <property type="evidence" value="ECO:0007669"/>
    <property type="project" value="UniProtKB-EC"/>
</dbReference>
<dbReference type="EMBL" id="WVIE01000018">
    <property type="protein sequence ID" value="NDJ18625.1"/>
    <property type="molecule type" value="Genomic_DNA"/>
</dbReference>
<dbReference type="InterPro" id="IPR004143">
    <property type="entry name" value="BPL_LPL_catalytic"/>
</dbReference>
<evidence type="ECO:0000313" key="4">
    <source>
        <dbReference type="Proteomes" id="UP000646053"/>
    </source>
</evidence>
<feature type="domain" description="BPL/LPL catalytic" evidence="2">
    <location>
        <begin position="45"/>
        <end position="169"/>
    </location>
</feature>